<evidence type="ECO:0000256" key="1">
    <source>
        <dbReference type="ARBA" id="ARBA00004370"/>
    </source>
</evidence>
<dbReference type="Proteomes" id="UP000617951">
    <property type="component" value="Unassembled WGS sequence"/>
</dbReference>
<dbReference type="AlphaFoldDB" id="A0A926DJ67"/>
<dbReference type="EMBL" id="JACRSS010000001">
    <property type="protein sequence ID" value="MBC8538065.1"/>
    <property type="molecule type" value="Genomic_DNA"/>
</dbReference>
<keyword evidence="4 9" id="KW-0812">Transmembrane</keyword>
<feature type="compositionally biased region" description="Basic and acidic residues" evidence="8">
    <location>
        <begin position="27"/>
        <end position="55"/>
    </location>
</feature>
<dbReference type="GO" id="GO:0051301">
    <property type="term" value="P:cell division"/>
    <property type="evidence" value="ECO:0007669"/>
    <property type="project" value="UniProtKB-KW"/>
</dbReference>
<feature type="compositionally biased region" description="Low complexity" evidence="8">
    <location>
        <begin position="387"/>
        <end position="412"/>
    </location>
</feature>
<dbReference type="InterPro" id="IPR005548">
    <property type="entry name" value="Cell_div_FtsQ/DivIB_C"/>
</dbReference>
<keyword evidence="7" id="KW-0131">Cell cycle</keyword>
<feature type="region of interest" description="Disordered" evidence="8">
    <location>
        <begin position="1"/>
        <end position="141"/>
    </location>
</feature>
<comment type="caution">
    <text evidence="11">The sequence shown here is derived from an EMBL/GenBank/DDBJ whole genome shotgun (WGS) entry which is preliminary data.</text>
</comment>
<keyword evidence="3" id="KW-0132">Cell division</keyword>
<evidence type="ECO:0000256" key="8">
    <source>
        <dbReference type="SAM" id="MobiDB-lite"/>
    </source>
</evidence>
<evidence type="ECO:0000256" key="2">
    <source>
        <dbReference type="ARBA" id="ARBA00022475"/>
    </source>
</evidence>
<evidence type="ECO:0000313" key="12">
    <source>
        <dbReference type="Proteomes" id="UP000617951"/>
    </source>
</evidence>
<evidence type="ECO:0000259" key="10">
    <source>
        <dbReference type="PROSITE" id="PS51779"/>
    </source>
</evidence>
<name>A0A926DJ67_9FIRM</name>
<sequence>MAKKKGTNNFLDAEPVPAKKGKNGTRLPEKARQGEVRAPRKKEKTVSGKPAERPKAAARQTAEQNLSQSRRPQEPGRSQAWPKAEGARRRAEAPRARGSQVSAGTGRSRLAQEDSWASRRVESSPARPAREKPLRRMEEEPDLPIKKRRRMSGRGVVILLLTIVLLGGLGFLGYKYIRAEQIIVRGNQKLSSEYIIGLSGIKTGTHVFNVNKDLAKAGVEADPYLTLEGIEYTFPNTITLVVSERQGTACFEFRGAYVVTDSTGFILESCMEKDRPDLPIIEGINVTEFALGAKIRTDDTYKQDIMTTLLETFAQYNMTDKIARMDLEDVNSITLVLKNGMNANFGQADKIEEKLAWLANILPVLESEGKTGGTIDISSVDMPIYVPPEGTAEPAATTNPTEPAASPAVSPVPDDPAPSDSPQPEE</sequence>
<evidence type="ECO:0000256" key="7">
    <source>
        <dbReference type="ARBA" id="ARBA00023306"/>
    </source>
</evidence>
<feature type="compositionally biased region" description="Basic and acidic residues" evidence="8">
    <location>
        <begin position="110"/>
        <end position="138"/>
    </location>
</feature>
<dbReference type="InterPro" id="IPR050487">
    <property type="entry name" value="FtsQ_DivIB"/>
</dbReference>
<keyword evidence="2" id="KW-1003">Cell membrane</keyword>
<dbReference type="InterPro" id="IPR034746">
    <property type="entry name" value="POTRA"/>
</dbReference>
<organism evidence="11 12">
    <name type="scientific">Guopingia tenuis</name>
    <dbReference type="NCBI Taxonomy" id="2763656"/>
    <lineage>
        <taxon>Bacteria</taxon>
        <taxon>Bacillati</taxon>
        <taxon>Bacillota</taxon>
        <taxon>Clostridia</taxon>
        <taxon>Christensenellales</taxon>
        <taxon>Christensenellaceae</taxon>
        <taxon>Guopingia</taxon>
    </lineage>
</organism>
<reference evidence="11" key="1">
    <citation type="submission" date="2020-08" db="EMBL/GenBank/DDBJ databases">
        <title>Genome public.</title>
        <authorList>
            <person name="Liu C."/>
            <person name="Sun Q."/>
        </authorList>
    </citation>
    <scope>NUCLEOTIDE SEQUENCE</scope>
    <source>
        <strain evidence="11">NSJ-63</strain>
    </source>
</reference>
<dbReference type="PANTHER" id="PTHR37820:SF1">
    <property type="entry name" value="CELL DIVISION PROTEIN FTSQ"/>
    <property type="match status" value="1"/>
</dbReference>
<evidence type="ECO:0000313" key="11">
    <source>
        <dbReference type="EMBL" id="MBC8538065.1"/>
    </source>
</evidence>
<proteinExistence type="predicted"/>
<accession>A0A926DJ67</accession>
<evidence type="ECO:0000256" key="4">
    <source>
        <dbReference type="ARBA" id="ARBA00022692"/>
    </source>
</evidence>
<dbReference type="Pfam" id="PF08478">
    <property type="entry name" value="POTRA_1"/>
    <property type="match status" value="1"/>
</dbReference>
<dbReference type="PANTHER" id="PTHR37820">
    <property type="entry name" value="CELL DIVISION PROTEIN DIVIB"/>
    <property type="match status" value="1"/>
</dbReference>
<feature type="compositionally biased region" description="Pro residues" evidence="8">
    <location>
        <begin position="413"/>
        <end position="426"/>
    </location>
</feature>
<dbReference type="Pfam" id="PF03799">
    <property type="entry name" value="FtsQ_DivIB_C"/>
    <property type="match status" value="1"/>
</dbReference>
<protein>
    <submittedName>
        <fullName evidence="11">FtsQ-type POTRA domain-containing protein</fullName>
    </submittedName>
</protein>
<comment type="subcellular location">
    <subcellularLocation>
        <location evidence="1">Membrane</location>
    </subcellularLocation>
</comment>
<evidence type="ECO:0000256" key="6">
    <source>
        <dbReference type="ARBA" id="ARBA00023136"/>
    </source>
</evidence>
<evidence type="ECO:0000256" key="9">
    <source>
        <dbReference type="SAM" id="Phobius"/>
    </source>
</evidence>
<feature type="region of interest" description="Disordered" evidence="8">
    <location>
        <begin position="385"/>
        <end position="426"/>
    </location>
</feature>
<dbReference type="RefSeq" id="WP_249279854.1">
    <property type="nucleotide sequence ID" value="NZ_JACRSS010000001.1"/>
</dbReference>
<keyword evidence="5 9" id="KW-1133">Transmembrane helix</keyword>
<evidence type="ECO:0000256" key="3">
    <source>
        <dbReference type="ARBA" id="ARBA00022618"/>
    </source>
</evidence>
<gene>
    <name evidence="11" type="ORF">H8693_03855</name>
</gene>
<keyword evidence="6 9" id="KW-0472">Membrane</keyword>
<feature type="domain" description="POTRA" evidence="10">
    <location>
        <begin position="177"/>
        <end position="245"/>
    </location>
</feature>
<evidence type="ECO:0000256" key="5">
    <source>
        <dbReference type="ARBA" id="ARBA00022989"/>
    </source>
</evidence>
<feature type="compositionally biased region" description="Polar residues" evidence="8">
    <location>
        <begin position="61"/>
        <end position="70"/>
    </location>
</feature>
<feature type="compositionally biased region" description="Basic and acidic residues" evidence="8">
    <location>
        <begin position="85"/>
        <end position="95"/>
    </location>
</feature>
<dbReference type="InterPro" id="IPR013685">
    <property type="entry name" value="POTRA_FtsQ_type"/>
</dbReference>
<dbReference type="PROSITE" id="PS51779">
    <property type="entry name" value="POTRA"/>
    <property type="match status" value="1"/>
</dbReference>
<dbReference type="GO" id="GO:0005886">
    <property type="term" value="C:plasma membrane"/>
    <property type="evidence" value="ECO:0007669"/>
    <property type="project" value="TreeGrafter"/>
</dbReference>
<keyword evidence="12" id="KW-1185">Reference proteome</keyword>
<feature type="transmembrane region" description="Helical" evidence="9">
    <location>
        <begin position="156"/>
        <end position="177"/>
    </location>
</feature>